<dbReference type="Proteomes" id="UP000006281">
    <property type="component" value="Chromosome"/>
</dbReference>
<dbReference type="Gene3D" id="3.40.630.30">
    <property type="match status" value="1"/>
</dbReference>
<dbReference type="AlphaFoldDB" id="K0K4C5"/>
<dbReference type="BioCyc" id="SESP1179773:BN6_RS28325-MONOMER"/>
<dbReference type="STRING" id="1179773.BN6_58890"/>
<evidence type="ECO:0000313" key="1">
    <source>
        <dbReference type="EMBL" id="CCH33146.1"/>
    </source>
</evidence>
<dbReference type="InterPro" id="IPR016181">
    <property type="entry name" value="Acyl_CoA_acyltransferase"/>
</dbReference>
<dbReference type="EMBL" id="HE804045">
    <property type="protein sequence ID" value="CCH33146.1"/>
    <property type="molecule type" value="Genomic_DNA"/>
</dbReference>
<dbReference type="OrthoDB" id="4203258at2"/>
<sequence>MLFPYSESKRITLTPAAPEDGPAVYDVLLRLGRRTLPPLDVFLAGYTHGVDAQFLVRHRDDGELVGVTTLSEQETAGHILASVHVNAEQPVAIAADATALTVNFAFANWRLRKVYLQSHEGDLDALGFGDRPAELVREEAVLPDHLYFQGRRWDMHVYAVYREQWDEHGVEWLNQIV</sequence>
<organism evidence="1 2">
    <name type="scientific">Saccharothrix espanaensis (strain ATCC 51144 / DSM 44229 / JCM 9112 / NBRC 15066 / NRRL 15764)</name>
    <dbReference type="NCBI Taxonomy" id="1179773"/>
    <lineage>
        <taxon>Bacteria</taxon>
        <taxon>Bacillati</taxon>
        <taxon>Actinomycetota</taxon>
        <taxon>Actinomycetes</taxon>
        <taxon>Pseudonocardiales</taxon>
        <taxon>Pseudonocardiaceae</taxon>
        <taxon>Saccharothrix</taxon>
    </lineage>
</organism>
<proteinExistence type="predicted"/>
<gene>
    <name evidence="1" type="primary">sam28</name>
    <name evidence="1" type="ordered locus">BN6_58890</name>
</gene>
<dbReference type="RefSeq" id="WP_015103257.1">
    <property type="nucleotide sequence ID" value="NC_019673.1"/>
</dbReference>
<accession>K0K4C5</accession>
<reference evidence="1 2" key="1">
    <citation type="journal article" date="2012" name="BMC Genomics">
        <title>Complete genome sequence of Saccharothrix espanaensis DSM 44229T and comparison to the other completely sequenced Pseudonocardiaceae.</title>
        <authorList>
            <person name="Strobel T."/>
            <person name="Al-Dilaimi A."/>
            <person name="Blom J."/>
            <person name="Gessner A."/>
            <person name="Kalinowski J."/>
            <person name="Luzhetska M."/>
            <person name="Puhler A."/>
            <person name="Szczepanowski R."/>
            <person name="Bechthold A."/>
            <person name="Ruckert C."/>
        </authorList>
    </citation>
    <scope>NUCLEOTIDE SEQUENCE [LARGE SCALE GENOMIC DNA]</scope>
    <source>
        <strain evidence="2">ATCC 51144 / DSM 44229 / JCM 9112 / NBRC 15066 / NRRL 15764</strain>
    </source>
</reference>
<evidence type="ECO:0008006" key="3">
    <source>
        <dbReference type="Google" id="ProtNLM"/>
    </source>
</evidence>
<evidence type="ECO:0000313" key="2">
    <source>
        <dbReference type="Proteomes" id="UP000006281"/>
    </source>
</evidence>
<protein>
    <recommendedName>
        <fullName evidence="3">N-acetyltransferase domain-containing protein</fullName>
    </recommendedName>
</protein>
<dbReference type="KEGG" id="sesp:BN6_58890"/>
<dbReference type="PATRIC" id="fig|1179773.3.peg.5924"/>
<dbReference type="HOGENOM" id="CLU_129870_0_0_11"/>
<name>K0K4C5_SACES</name>
<keyword evidence="2" id="KW-1185">Reference proteome</keyword>
<dbReference type="eggNOG" id="COG1670">
    <property type="taxonomic scope" value="Bacteria"/>
</dbReference>
<dbReference type="SUPFAM" id="SSF55729">
    <property type="entry name" value="Acyl-CoA N-acyltransferases (Nat)"/>
    <property type="match status" value="1"/>
</dbReference>